<dbReference type="AlphaFoldDB" id="A0A0K0PWR1"/>
<evidence type="ECO:0000313" key="2">
    <source>
        <dbReference type="EMBL" id="AKQ78442.1"/>
    </source>
</evidence>
<name>A0A0K0PWR1_9BIVA</name>
<reference evidence="2" key="1">
    <citation type="journal article" date="2015" name="Mitochondrial DNA">
        <title>The complete mitochondrial genome of Crassostrea gasar (Bivalvia: Ostreidae).</title>
        <authorList>
            <person name="Cavaleiro N.P."/>
            <person name="Sole-Cava A.M."/>
            <person name="Melo C.M.R."/>
            <person name="de Almeida L.G."/>
            <person name="Lazoski C."/>
            <person name="de Vasconcelos A.T.R."/>
        </authorList>
    </citation>
    <scope>NUCLEOTIDE SEQUENCE</scope>
    <source>
        <strain evidence="2">SP2</strain>
    </source>
</reference>
<feature type="signal peptide" evidence="1">
    <location>
        <begin position="1"/>
        <end position="25"/>
    </location>
</feature>
<protein>
    <submittedName>
        <fullName evidence="2">ATP synthase F0 subunit 8</fullName>
    </submittedName>
</protein>
<evidence type="ECO:0000256" key="1">
    <source>
        <dbReference type="SAM" id="SignalP"/>
    </source>
</evidence>
<feature type="chain" id="PRO_5005451514" evidence="1">
    <location>
        <begin position="26"/>
        <end position="39"/>
    </location>
</feature>
<dbReference type="RefSeq" id="YP_009160542.1">
    <property type="nucleotide sequence ID" value="NC_027653.1"/>
</dbReference>
<accession>A0A0K0PWR1</accession>
<gene>
    <name evidence="2" type="primary">ATP8</name>
</gene>
<sequence length="39" mass="4364">MKLGLTCVLLWKAAAYMSWVSYNSAFNPMSDIDSDLSSF</sequence>
<proteinExistence type="predicted"/>
<keyword evidence="1" id="KW-0732">Signal</keyword>
<geneLocation type="mitochondrion" evidence="2"/>
<dbReference type="EMBL" id="KR856227">
    <property type="protein sequence ID" value="AKQ78442.1"/>
    <property type="molecule type" value="Genomic_DNA"/>
</dbReference>
<keyword evidence="2" id="KW-0496">Mitochondrion</keyword>
<organism evidence="2">
    <name type="scientific">Crassostrea tulipa</name>
    <dbReference type="NCBI Taxonomy" id="2912563"/>
    <lineage>
        <taxon>Eukaryota</taxon>
        <taxon>Metazoa</taxon>
        <taxon>Spiralia</taxon>
        <taxon>Lophotrochozoa</taxon>
        <taxon>Mollusca</taxon>
        <taxon>Bivalvia</taxon>
        <taxon>Autobranchia</taxon>
        <taxon>Pteriomorphia</taxon>
        <taxon>Ostreida</taxon>
        <taxon>Ostreoidea</taxon>
        <taxon>Ostreidae</taxon>
        <taxon>Crassostrea</taxon>
    </lineage>
</organism>
<dbReference type="CTD" id="4509"/>
<dbReference type="GeneID" id="25103012"/>